<evidence type="ECO:0000313" key="2">
    <source>
        <dbReference type="EMBL" id="KAL1636586.1"/>
    </source>
</evidence>
<feature type="chain" id="PRO_5045201945" evidence="1">
    <location>
        <begin position="21"/>
        <end position="231"/>
    </location>
</feature>
<gene>
    <name evidence="2" type="ORF">SLS56_001171</name>
</gene>
<name>A0ABR3TB72_9PEZI</name>
<feature type="signal peptide" evidence="1">
    <location>
        <begin position="1"/>
        <end position="20"/>
    </location>
</feature>
<organism evidence="2 3">
    <name type="scientific">Neofusicoccum ribis</name>
    <dbReference type="NCBI Taxonomy" id="45134"/>
    <lineage>
        <taxon>Eukaryota</taxon>
        <taxon>Fungi</taxon>
        <taxon>Dikarya</taxon>
        <taxon>Ascomycota</taxon>
        <taxon>Pezizomycotina</taxon>
        <taxon>Dothideomycetes</taxon>
        <taxon>Dothideomycetes incertae sedis</taxon>
        <taxon>Botryosphaeriales</taxon>
        <taxon>Botryosphaeriaceae</taxon>
        <taxon>Neofusicoccum</taxon>
    </lineage>
</organism>
<accession>A0ABR3TB72</accession>
<evidence type="ECO:0000256" key="1">
    <source>
        <dbReference type="SAM" id="SignalP"/>
    </source>
</evidence>
<evidence type="ECO:0000313" key="3">
    <source>
        <dbReference type="Proteomes" id="UP001521116"/>
    </source>
</evidence>
<sequence>MRAPIRFVCFGLLTAGLTSALPFEAIDSRHSNARAPVKSRSYAIVNVDGSSGVDAVGQIDAGNKAQAVQKRAPTKSYSVVNVDGGPTSASTSDQLSSVTLTETVSATMTAPPLATETIVYTQDTTIVVTETQYPAPSVTQTVVYTTTILASPTSTSSAPTTAAPTSTIVAGNTTFIIPSLTSSPVVSVSVVTLPPSVVTVTATHSDTTSYYDNGMWHTSYAIKTWTTIAAA</sequence>
<keyword evidence="1" id="KW-0732">Signal</keyword>
<reference evidence="2 3" key="1">
    <citation type="submission" date="2024-02" db="EMBL/GenBank/DDBJ databases">
        <title>De novo assembly and annotation of 12 fungi associated with fruit tree decline syndrome in Ontario, Canada.</title>
        <authorList>
            <person name="Sulman M."/>
            <person name="Ellouze W."/>
            <person name="Ilyukhin E."/>
        </authorList>
    </citation>
    <scope>NUCLEOTIDE SEQUENCE [LARGE SCALE GENOMIC DNA]</scope>
    <source>
        <strain evidence="2 3">M1-105</strain>
    </source>
</reference>
<dbReference type="Proteomes" id="UP001521116">
    <property type="component" value="Unassembled WGS sequence"/>
</dbReference>
<proteinExistence type="predicted"/>
<keyword evidence="3" id="KW-1185">Reference proteome</keyword>
<protein>
    <submittedName>
        <fullName evidence="2">Uncharacterized protein</fullName>
    </submittedName>
</protein>
<dbReference type="EMBL" id="JAJVDC020000006">
    <property type="protein sequence ID" value="KAL1636586.1"/>
    <property type="molecule type" value="Genomic_DNA"/>
</dbReference>
<comment type="caution">
    <text evidence="2">The sequence shown here is derived from an EMBL/GenBank/DDBJ whole genome shotgun (WGS) entry which is preliminary data.</text>
</comment>